<feature type="domain" description="ABC transporter" evidence="3">
    <location>
        <begin position="1"/>
        <end position="157"/>
    </location>
</feature>
<dbReference type="PROSITE" id="PS50893">
    <property type="entry name" value="ABC_TRANSPORTER_2"/>
    <property type="match status" value="1"/>
</dbReference>
<dbReference type="PROSITE" id="PS00211">
    <property type="entry name" value="ABC_TRANSPORTER_1"/>
    <property type="match status" value="1"/>
</dbReference>
<dbReference type="Pfam" id="PF00005">
    <property type="entry name" value="ABC_tran"/>
    <property type="match status" value="1"/>
</dbReference>
<dbReference type="InterPro" id="IPR017871">
    <property type="entry name" value="ABC_transporter-like_CS"/>
</dbReference>
<dbReference type="InterPro" id="IPR027417">
    <property type="entry name" value="P-loop_NTPase"/>
</dbReference>
<keyword evidence="2" id="KW-0813">Transport</keyword>
<keyword evidence="5" id="KW-1185">Reference proteome</keyword>
<dbReference type="EMBL" id="JAFBFH010000006">
    <property type="protein sequence ID" value="MBM7714241.1"/>
    <property type="molecule type" value="Genomic_DNA"/>
</dbReference>
<reference evidence="4 5" key="1">
    <citation type="submission" date="2021-01" db="EMBL/GenBank/DDBJ databases">
        <title>Genomic Encyclopedia of Type Strains, Phase IV (KMG-IV): sequencing the most valuable type-strain genomes for metagenomic binning, comparative biology and taxonomic classification.</title>
        <authorList>
            <person name="Goeker M."/>
        </authorList>
    </citation>
    <scope>NUCLEOTIDE SEQUENCE [LARGE SCALE GENOMIC DNA]</scope>
    <source>
        <strain evidence="4 5">DSM 105453</strain>
    </source>
</reference>
<dbReference type="Gene3D" id="3.40.50.300">
    <property type="entry name" value="P-loop containing nucleotide triphosphate hydrolases"/>
    <property type="match status" value="1"/>
</dbReference>
<comment type="subcellular location">
    <subcellularLocation>
        <location evidence="1">Cell membrane</location>
        <topology evidence="1">Peripheral membrane protein</topology>
    </subcellularLocation>
</comment>
<comment type="caution">
    <text evidence="4">The sequence shown here is derived from an EMBL/GenBank/DDBJ whole genome shotgun (WGS) entry which is preliminary data.</text>
</comment>
<gene>
    <name evidence="4" type="ORF">JOC94_001213</name>
</gene>
<sequence length="164" mass="18676">MVFQQYNLFPHMTILRNVTEAPIHVLGVPKQEAVERALEMLEKVGLKDHVDKYPAQLSGGQQQRVAIARALVMEPKVMLFDEVTSALDPELVGEVLKTIKDIAKTSNMTMILVTHEMDFAREISDRVVFIDQGNIVEQGSPEEVLENPETERLQLFLKRFRNGF</sequence>
<dbReference type="InterPro" id="IPR003439">
    <property type="entry name" value="ABC_transporter-like_ATP-bd"/>
</dbReference>
<organism evidence="4 5">
    <name type="scientific">Siminovitchia thermophila</name>
    <dbReference type="NCBI Taxonomy" id="1245522"/>
    <lineage>
        <taxon>Bacteria</taxon>
        <taxon>Bacillati</taxon>
        <taxon>Bacillota</taxon>
        <taxon>Bacilli</taxon>
        <taxon>Bacillales</taxon>
        <taxon>Bacillaceae</taxon>
        <taxon>Siminovitchia</taxon>
    </lineage>
</organism>
<proteinExistence type="predicted"/>
<protein>
    <submittedName>
        <fullName evidence="4">ABC-type polar amino acid transport system ATPase subunit</fullName>
    </submittedName>
</protein>
<evidence type="ECO:0000313" key="4">
    <source>
        <dbReference type="EMBL" id="MBM7714241.1"/>
    </source>
</evidence>
<evidence type="ECO:0000256" key="2">
    <source>
        <dbReference type="ARBA" id="ARBA00022448"/>
    </source>
</evidence>
<dbReference type="PANTHER" id="PTHR43166">
    <property type="entry name" value="AMINO ACID IMPORT ATP-BINDING PROTEIN"/>
    <property type="match status" value="1"/>
</dbReference>
<dbReference type="Proteomes" id="UP000823485">
    <property type="component" value="Unassembled WGS sequence"/>
</dbReference>
<evidence type="ECO:0000259" key="3">
    <source>
        <dbReference type="PROSITE" id="PS50893"/>
    </source>
</evidence>
<name>A0ABS2R6L9_9BACI</name>
<evidence type="ECO:0000313" key="5">
    <source>
        <dbReference type="Proteomes" id="UP000823485"/>
    </source>
</evidence>
<dbReference type="SUPFAM" id="SSF52540">
    <property type="entry name" value="P-loop containing nucleoside triphosphate hydrolases"/>
    <property type="match status" value="1"/>
</dbReference>
<accession>A0ABS2R6L9</accession>
<dbReference type="PANTHER" id="PTHR43166:SF35">
    <property type="entry name" value="L-CYSTINE IMPORT ATP-BINDING PROTEIN TCYN"/>
    <property type="match status" value="1"/>
</dbReference>
<dbReference type="InterPro" id="IPR050086">
    <property type="entry name" value="MetN_ABC_transporter-like"/>
</dbReference>
<evidence type="ECO:0000256" key="1">
    <source>
        <dbReference type="ARBA" id="ARBA00004202"/>
    </source>
</evidence>